<evidence type="ECO:0000256" key="3">
    <source>
        <dbReference type="ARBA" id="ARBA00022525"/>
    </source>
</evidence>
<dbReference type="RefSeq" id="XP_064705843.1">
    <property type="nucleotide sequence ID" value="XM_064846863.1"/>
</dbReference>
<sequence length="384" mass="41279">MSIMMKATRLLLTLALLHGGVPAVQAQKPSLEIALTLDVPVNGVSTTPSGRIFLLYARVDGSQGPQVVEYNATSNITTPIPSAEWNSFNASSPSSSSDPATHLIRTNSQRIGPDGALWLVDVGSPSFGAPVIFPDGPKLVQFNLTTNQVQRTYFLGNVTRVNSLLDDVRFNPLTGVAYLTDAGSPGLIVLDLKSGFAVRVLDDHPSTRRGDFPVSGEGTLMHGPDGAYLYVYADHHELSPSGQYYYFQPANGGLSRIESRWLDAALYNSSLNSNAVLGAYVEPFALTPSTGGTAIDADGNIYCSDTDRLAVEKIAPNGTRETLVQDDRLLWVDAMWIDAEGKLWMPAAQLNRGIPFNNGTNRVVKPLHVFTLDIGVGPSPIDHA</sequence>
<reference evidence="5 6" key="1">
    <citation type="submission" date="2023-08" db="EMBL/GenBank/DDBJ databases">
        <title>Black Yeasts Isolated from many extreme environments.</title>
        <authorList>
            <person name="Coleine C."/>
            <person name="Stajich J.E."/>
            <person name="Selbmann L."/>
        </authorList>
    </citation>
    <scope>NUCLEOTIDE SEQUENCE [LARGE SCALE GENOMIC DNA]</scope>
    <source>
        <strain evidence="5 6">CCFEE 5792</strain>
    </source>
</reference>
<evidence type="ECO:0000313" key="5">
    <source>
        <dbReference type="EMBL" id="KAK5051616.1"/>
    </source>
</evidence>
<evidence type="ECO:0000256" key="4">
    <source>
        <dbReference type="SAM" id="SignalP"/>
    </source>
</evidence>
<dbReference type="EMBL" id="JAVRRD010000015">
    <property type="protein sequence ID" value="KAK5051616.1"/>
    <property type="molecule type" value="Genomic_DNA"/>
</dbReference>
<keyword evidence="6" id="KW-1185">Reference proteome</keyword>
<comment type="caution">
    <text evidence="5">The sequence shown here is derived from an EMBL/GenBank/DDBJ whole genome shotgun (WGS) entry which is preliminary data.</text>
</comment>
<name>A0AAV9N9I8_9EURO</name>
<dbReference type="SUPFAM" id="SSF101898">
    <property type="entry name" value="NHL repeat"/>
    <property type="match status" value="1"/>
</dbReference>
<dbReference type="Pfam" id="PF03022">
    <property type="entry name" value="MRJP"/>
    <property type="match status" value="1"/>
</dbReference>
<keyword evidence="3" id="KW-0964">Secreted</keyword>
<keyword evidence="4" id="KW-0732">Signal</keyword>
<dbReference type="PANTHER" id="PTHR10009">
    <property type="entry name" value="PROTEIN YELLOW-RELATED"/>
    <property type="match status" value="1"/>
</dbReference>
<evidence type="ECO:0008006" key="7">
    <source>
        <dbReference type="Google" id="ProtNLM"/>
    </source>
</evidence>
<accession>A0AAV9N9I8</accession>
<evidence type="ECO:0000313" key="6">
    <source>
        <dbReference type="Proteomes" id="UP001358417"/>
    </source>
</evidence>
<evidence type="ECO:0000256" key="2">
    <source>
        <dbReference type="ARBA" id="ARBA00009127"/>
    </source>
</evidence>
<proteinExistence type="inferred from homology"/>
<evidence type="ECO:0000256" key="1">
    <source>
        <dbReference type="ARBA" id="ARBA00004613"/>
    </source>
</evidence>
<comment type="similarity">
    <text evidence="2">Belongs to the major royal jelly protein family.</text>
</comment>
<dbReference type="AlphaFoldDB" id="A0AAV9N9I8"/>
<dbReference type="InterPro" id="IPR011042">
    <property type="entry name" value="6-blade_b-propeller_TolB-like"/>
</dbReference>
<feature type="chain" id="PRO_5043776614" description="Major royal jelly protein" evidence="4">
    <location>
        <begin position="27"/>
        <end position="384"/>
    </location>
</feature>
<dbReference type="GO" id="GO:0005576">
    <property type="term" value="C:extracellular region"/>
    <property type="evidence" value="ECO:0007669"/>
    <property type="project" value="UniProtKB-SubCell"/>
</dbReference>
<dbReference type="PANTHER" id="PTHR10009:SF18">
    <property type="entry name" value="PROTEIN YELLOW-LIKE PROTEIN"/>
    <property type="match status" value="1"/>
</dbReference>
<feature type="signal peptide" evidence="4">
    <location>
        <begin position="1"/>
        <end position="26"/>
    </location>
</feature>
<dbReference type="Proteomes" id="UP001358417">
    <property type="component" value="Unassembled WGS sequence"/>
</dbReference>
<dbReference type="GeneID" id="89971462"/>
<organism evidence="5 6">
    <name type="scientific">Exophiala bonariae</name>
    <dbReference type="NCBI Taxonomy" id="1690606"/>
    <lineage>
        <taxon>Eukaryota</taxon>
        <taxon>Fungi</taxon>
        <taxon>Dikarya</taxon>
        <taxon>Ascomycota</taxon>
        <taxon>Pezizomycotina</taxon>
        <taxon>Eurotiomycetes</taxon>
        <taxon>Chaetothyriomycetidae</taxon>
        <taxon>Chaetothyriales</taxon>
        <taxon>Herpotrichiellaceae</taxon>
        <taxon>Exophiala</taxon>
    </lineage>
</organism>
<protein>
    <recommendedName>
        <fullName evidence="7">Major royal jelly protein</fullName>
    </recommendedName>
</protein>
<dbReference type="Gene3D" id="2.120.10.30">
    <property type="entry name" value="TolB, C-terminal domain"/>
    <property type="match status" value="1"/>
</dbReference>
<comment type="subcellular location">
    <subcellularLocation>
        <location evidence="1">Secreted</location>
    </subcellularLocation>
</comment>
<dbReference type="InterPro" id="IPR017996">
    <property type="entry name" value="MRJP/yellow-related"/>
</dbReference>
<gene>
    <name evidence="5" type="ORF">LTR84_003268</name>
</gene>